<dbReference type="AlphaFoldDB" id="A0A9X1QSC0"/>
<dbReference type="RefSeq" id="WP_236117895.1">
    <property type="nucleotide sequence ID" value="NZ_JAKGSI010000001.1"/>
</dbReference>
<evidence type="ECO:0000313" key="2">
    <source>
        <dbReference type="EMBL" id="MCF4006120.1"/>
    </source>
</evidence>
<keyword evidence="1" id="KW-1133">Transmembrane helix</keyword>
<keyword evidence="1" id="KW-0472">Membrane</keyword>
<proteinExistence type="predicted"/>
<dbReference type="Proteomes" id="UP001139336">
    <property type="component" value="Unassembled WGS sequence"/>
</dbReference>
<gene>
    <name evidence="2" type="ORF">L1O03_02870</name>
</gene>
<evidence type="ECO:0000256" key="1">
    <source>
        <dbReference type="SAM" id="Phobius"/>
    </source>
</evidence>
<feature type="transmembrane region" description="Helical" evidence="1">
    <location>
        <begin position="22"/>
        <end position="44"/>
    </location>
</feature>
<evidence type="ECO:0000313" key="3">
    <source>
        <dbReference type="Proteomes" id="UP001139336"/>
    </source>
</evidence>
<sequence length="82" mass="8758">MIVLAEHMPASVWEPLLTGLSWMYWIVLAALTARIVFLGGRFWMDKQVNAVESSSGIELACTLAATVIVGVSPKIATALIGA</sequence>
<protein>
    <submittedName>
        <fullName evidence="2">Uncharacterized protein</fullName>
    </submittedName>
</protein>
<comment type="caution">
    <text evidence="2">The sequence shown here is derived from an EMBL/GenBank/DDBJ whole genome shotgun (WGS) entry which is preliminary data.</text>
</comment>
<organism evidence="2 3">
    <name type="scientific">Corynebacterium uropygiale</name>
    <dbReference type="NCBI Taxonomy" id="1775911"/>
    <lineage>
        <taxon>Bacteria</taxon>
        <taxon>Bacillati</taxon>
        <taxon>Actinomycetota</taxon>
        <taxon>Actinomycetes</taxon>
        <taxon>Mycobacteriales</taxon>
        <taxon>Corynebacteriaceae</taxon>
        <taxon>Corynebacterium</taxon>
    </lineage>
</organism>
<reference evidence="2" key="1">
    <citation type="submission" date="2022-01" db="EMBL/GenBank/DDBJ databases">
        <title>Corynebacterium sp. nov isolated from isolated from the feces of the greater white-fronted geese (Anser albifrons) at Poyang Lake, PR China.</title>
        <authorList>
            <person name="Liu Q."/>
        </authorList>
    </citation>
    <scope>NUCLEOTIDE SEQUENCE</scope>
    <source>
        <strain evidence="2">JCM 32435</strain>
    </source>
</reference>
<keyword evidence="3" id="KW-1185">Reference proteome</keyword>
<keyword evidence="1" id="KW-0812">Transmembrane</keyword>
<dbReference type="EMBL" id="JAKGSI010000001">
    <property type="protein sequence ID" value="MCF4006120.1"/>
    <property type="molecule type" value="Genomic_DNA"/>
</dbReference>
<name>A0A9X1QSC0_9CORY</name>
<accession>A0A9X1QSC0</accession>